<organism evidence="2 3">
    <name type="scientific">Pleurodeles waltl</name>
    <name type="common">Iberian ribbed newt</name>
    <dbReference type="NCBI Taxonomy" id="8319"/>
    <lineage>
        <taxon>Eukaryota</taxon>
        <taxon>Metazoa</taxon>
        <taxon>Chordata</taxon>
        <taxon>Craniata</taxon>
        <taxon>Vertebrata</taxon>
        <taxon>Euteleostomi</taxon>
        <taxon>Amphibia</taxon>
        <taxon>Batrachia</taxon>
        <taxon>Caudata</taxon>
        <taxon>Salamandroidea</taxon>
        <taxon>Salamandridae</taxon>
        <taxon>Pleurodelinae</taxon>
        <taxon>Pleurodeles</taxon>
    </lineage>
</organism>
<reference evidence="2" key="1">
    <citation type="journal article" date="2022" name="bioRxiv">
        <title>Sequencing and chromosome-scale assembly of the giantPleurodeles waltlgenome.</title>
        <authorList>
            <person name="Brown T."/>
            <person name="Elewa A."/>
            <person name="Iarovenko S."/>
            <person name="Subramanian E."/>
            <person name="Araus A.J."/>
            <person name="Petzold A."/>
            <person name="Susuki M."/>
            <person name="Suzuki K.-i.T."/>
            <person name="Hayashi T."/>
            <person name="Toyoda A."/>
            <person name="Oliveira C."/>
            <person name="Osipova E."/>
            <person name="Leigh N.D."/>
            <person name="Simon A."/>
            <person name="Yun M.H."/>
        </authorList>
    </citation>
    <scope>NUCLEOTIDE SEQUENCE</scope>
    <source>
        <strain evidence="2">20211129_DDA</strain>
        <tissue evidence="2">Liver</tissue>
    </source>
</reference>
<protein>
    <submittedName>
        <fullName evidence="2">Uncharacterized protein</fullName>
    </submittedName>
</protein>
<sequence length="93" mass="9995">MLTARHETLTADAWENTGEHSATHPQEGEEPAPIVEQLGRRAAGADGVWGWIWMAPQPWPGALAQPALAHFQAAFQSPVRGLLPDVCGEMGQS</sequence>
<evidence type="ECO:0000256" key="1">
    <source>
        <dbReference type="SAM" id="MobiDB-lite"/>
    </source>
</evidence>
<dbReference type="EMBL" id="JANPWB010000013">
    <property type="protein sequence ID" value="KAJ1107629.1"/>
    <property type="molecule type" value="Genomic_DNA"/>
</dbReference>
<proteinExistence type="predicted"/>
<name>A0AAV7MYX0_PLEWA</name>
<dbReference type="Proteomes" id="UP001066276">
    <property type="component" value="Chromosome 9"/>
</dbReference>
<dbReference type="AlphaFoldDB" id="A0AAV7MYX0"/>
<feature type="region of interest" description="Disordered" evidence="1">
    <location>
        <begin position="1"/>
        <end position="30"/>
    </location>
</feature>
<evidence type="ECO:0000313" key="3">
    <source>
        <dbReference type="Proteomes" id="UP001066276"/>
    </source>
</evidence>
<accession>A0AAV7MYX0</accession>
<gene>
    <name evidence="2" type="ORF">NDU88_005019</name>
</gene>
<evidence type="ECO:0000313" key="2">
    <source>
        <dbReference type="EMBL" id="KAJ1107629.1"/>
    </source>
</evidence>
<comment type="caution">
    <text evidence="2">The sequence shown here is derived from an EMBL/GenBank/DDBJ whole genome shotgun (WGS) entry which is preliminary data.</text>
</comment>
<keyword evidence="3" id="KW-1185">Reference proteome</keyword>